<proteinExistence type="predicted"/>
<dbReference type="EMBL" id="MPJD01000021">
    <property type="protein sequence ID" value="OKA21951.1"/>
    <property type="molecule type" value="Genomic_DNA"/>
</dbReference>
<reference evidence="2 4" key="2">
    <citation type="submission" date="2016-11" db="EMBL/GenBank/DDBJ databases">
        <title>Draft genome of Pseudomonas versuta A4R1.5.</title>
        <authorList>
            <person name="See-Too W.-S."/>
        </authorList>
    </citation>
    <scope>NUCLEOTIDE SEQUENCE [LARGE SCALE GENOMIC DNA]</scope>
    <source>
        <strain evidence="2 4">A4R1.5</strain>
    </source>
</reference>
<dbReference type="KEGG" id="ppsy:AOC04_20825"/>
<evidence type="ECO:0000313" key="1">
    <source>
        <dbReference type="EMBL" id="OKA21951.1"/>
    </source>
</evidence>
<sequence length="211" mass="23077">MNTAAIRVQISRAQEHEAKTGLLAQHLATQLPHLHAAIELPDTDKNAVMSRFVSAYIEQVPDLLDAANAVAQEAGIESQIKPVLKIAEQYFAQPLQLLEGHSGLEGLLDEAYLAHRLVEEVNDLYIKHLGQPLIPLDMTVANLIAHQLIGEAFANQLDEAVHHAVDEMLNDESFAVESVNAYRGRLTSPVTGAAWSRWPCLSKQLGVGLNV</sequence>
<protein>
    <submittedName>
        <fullName evidence="1">Uncharacterized protein</fullName>
    </submittedName>
</protein>
<accession>A0A0M5LWJ2</accession>
<name>A0A0M5LWJ2_9PSED</name>
<evidence type="ECO:0000313" key="3">
    <source>
        <dbReference type="Proteomes" id="UP000185990"/>
    </source>
</evidence>
<dbReference type="AlphaFoldDB" id="A0A0M5LWJ2"/>
<comment type="caution">
    <text evidence="1">The sequence shown here is derived from an EMBL/GenBank/DDBJ whole genome shotgun (WGS) entry which is preliminary data.</text>
</comment>
<evidence type="ECO:0000313" key="2">
    <source>
        <dbReference type="EMBL" id="OKA22869.1"/>
    </source>
</evidence>
<accession>A0A1Q4KMK8</accession>
<keyword evidence="4" id="KW-1185">Reference proteome</keyword>
<gene>
    <name evidence="2" type="ORF">BOH73_06420</name>
    <name evidence="1" type="ORF">BOH74_14855</name>
</gene>
<evidence type="ECO:0000313" key="4">
    <source>
        <dbReference type="Proteomes" id="UP000186677"/>
    </source>
</evidence>
<dbReference type="EMBL" id="MPJC01000003">
    <property type="protein sequence ID" value="OKA22869.1"/>
    <property type="molecule type" value="Genomic_DNA"/>
</dbReference>
<reference evidence="1 3" key="1">
    <citation type="submission" date="2016-11" db="EMBL/GenBank/DDBJ databases">
        <title>Draft genome of Pseudomonas versuta A4R1.12.</title>
        <authorList>
            <person name="See-Too W.-S."/>
        </authorList>
    </citation>
    <scope>NUCLEOTIDE SEQUENCE [LARGE SCALE GENOMIC DNA]</scope>
    <source>
        <strain evidence="1 3">A4R1.12</strain>
    </source>
</reference>
<dbReference type="Proteomes" id="UP000186677">
    <property type="component" value="Unassembled WGS sequence"/>
</dbReference>
<organism evidence="1 3">
    <name type="scientific">Pseudomonas versuta</name>
    <dbReference type="NCBI Taxonomy" id="1788301"/>
    <lineage>
        <taxon>Bacteria</taxon>
        <taxon>Pseudomonadati</taxon>
        <taxon>Pseudomonadota</taxon>
        <taxon>Gammaproteobacteria</taxon>
        <taxon>Pseudomonadales</taxon>
        <taxon>Pseudomonadaceae</taxon>
        <taxon>Pseudomonas</taxon>
    </lineage>
</organism>
<dbReference type="Proteomes" id="UP000185990">
    <property type="component" value="Unassembled WGS sequence"/>
</dbReference>
<dbReference type="RefSeq" id="WP_060696445.1">
    <property type="nucleotide sequence ID" value="NZ_CP012676.1"/>
</dbReference>
<dbReference type="OrthoDB" id="5731249at2"/>